<dbReference type="RefSeq" id="WP_051890681.1">
    <property type="nucleotide sequence ID" value="NZ_JBHVKV010000034.1"/>
</dbReference>
<sequence length="134" mass="13512">MGQIAPAIGADGADNGYAALVAKFTILQSAAANLLAEAERLSLQMRVNADAATAVSDLCAVAEVDARHVATVATIGAAFGRVVTGCTGLMGAADTLHTAAGHLKAEHQAEYGGIYEAVAASGVRQAKPGFYRPT</sequence>
<reference evidence="1 2" key="1">
    <citation type="submission" date="2024-10" db="EMBL/GenBank/DDBJ databases">
        <title>Draft genome assembly of a novel steroid transforming actinomycete isolated from African clawed frog Xenopus laevis.</title>
        <authorList>
            <person name="Bragin E."/>
            <person name="Kollerov V."/>
            <person name="Donova M.V."/>
        </authorList>
    </citation>
    <scope>NUCLEOTIDE SEQUENCE [LARGE SCALE GENOMIC DNA]</scope>
    <source>
        <strain evidence="1 2">MTOC-St3</strain>
    </source>
</reference>
<accession>A0ABW7EAG7</accession>
<protein>
    <submittedName>
        <fullName evidence="1">Conjugal transfer protein TraB</fullName>
    </submittedName>
</protein>
<evidence type="ECO:0000313" key="2">
    <source>
        <dbReference type="Proteomes" id="UP001605990"/>
    </source>
</evidence>
<proteinExistence type="predicted"/>
<organism evidence="1 2">
    <name type="scientific">Streptomyces rochei</name>
    <name type="common">Streptomyces parvullus</name>
    <dbReference type="NCBI Taxonomy" id="1928"/>
    <lineage>
        <taxon>Bacteria</taxon>
        <taxon>Bacillati</taxon>
        <taxon>Actinomycetota</taxon>
        <taxon>Actinomycetes</taxon>
        <taxon>Kitasatosporales</taxon>
        <taxon>Streptomycetaceae</taxon>
        <taxon>Streptomyces</taxon>
        <taxon>Streptomyces rochei group</taxon>
    </lineage>
</organism>
<gene>
    <name evidence="1" type="ORF">ACGU38_29065</name>
</gene>
<dbReference type="EMBL" id="JBIENY010000417">
    <property type="protein sequence ID" value="MFG6299397.1"/>
    <property type="molecule type" value="Genomic_DNA"/>
</dbReference>
<evidence type="ECO:0000313" key="1">
    <source>
        <dbReference type="EMBL" id="MFG6299397.1"/>
    </source>
</evidence>
<keyword evidence="2" id="KW-1185">Reference proteome</keyword>
<comment type="caution">
    <text evidence="1">The sequence shown here is derived from an EMBL/GenBank/DDBJ whole genome shotgun (WGS) entry which is preliminary data.</text>
</comment>
<dbReference type="Proteomes" id="UP001605990">
    <property type="component" value="Unassembled WGS sequence"/>
</dbReference>
<name>A0ABW7EAG7_STRRO</name>